<gene>
    <name evidence="2" type="ORF">SAMN04488029_2593</name>
</gene>
<keyword evidence="1" id="KW-1133">Transmembrane helix</keyword>
<dbReference type="RefSeq" id="WP_084373269.1">
    <property type="nucleotide sequence ID" value="NZ_FWYF01000003.1"/>
</dbReference>
<keyword evidence="1" id="KW-0472">Membrane</keyword>
<protein>
    <submittedName>
        <fullName evidence="2">Uncharacterized protein</fullName>
    </submittedName>
</protein>
<evidence type="ECO:0000313" key="3">
    <source>
        <dbReference type="Proteomes" id="UP000192472"/>
    </source>
</evidence>
<proteinExistence type="predicted"/>
<feature type="transmembrane region" description="Helical" evidence="1">
    <location>
        <begin position="12"/>
        <end position="32"/>
    </location>
</feature>
<sequence length="225" mass="26576">MSSENTNKATTWRPFIIWGLLITLIWFCYHFGINYFYPDPAISGQFGDKYGALNTLFSGLAFAAFIYTIHLQREDLRLTRTELQKSADAHQKTVEHLETQRMENTEMQRISILPEWRLSSDPKNHHINQLSIELTLIRANCRYKAFESDDFQPIQLPFWERSFMKDEKLNGVISSKKSFKEMRNLNGATFTIKYYDVAERLYFQKFKINDSGLFEADRPQLLKNY</sequence>
<accession>A0A1W2GH82</accession>
<evidence type="ECO:0000313" key="2">
    <source>
        <dbReference type="EMBL" id="SMD35894.1"/>
    </source>
</evidence>
<keyword evidence="1" id="KW-0812">Transmembrane</keyword>
<dbReference type="AlphaFoldDB" id="A0A1W2GH82"/>
<dbReference type="Proteomes" id="UP000192472">
    <property type="component" value="Unassembled WGS sequence"/>
</dbReference>
<feature type="transmembrane region" description="Helical" evidence="1">
    <location>
        <begin position="52"/>
        <end position="71"/>
    </location>
</feature>
<name>A0A1W2GH82_REIFA</name>
<organism evidence="2 3">
    <name type="scientific">Reichenbachiella faecimaris</name>
    <dbReference type="NCBI Taxonomy" id="692418"/>
    <lineage>
        <taxon>Bacteria</taxon>
        <taxon>Pseudomonadati</taxon>
        <taxon>Bacteroidota</taxon>
        <taxon>Cytophagia</taxon>
        <taxon>Cytophagales</taxon>
        <taxon>Reichenbachiellaceae</taxon>
        <taxon>Reichenbachiella</taxon>
    </lineage>
</organism>
<dbReference type="OrthoDB" id="6678638at2"/>
<reference evidence="2 3" key="1">
    <citation type="submission" date="2017-04" db="EMBL/GenBank/DDBJ databases">
        <authorList>
            <person name="Afonso C.L."/>
            <person name="Miller P.J."/>
            <person name="Scott M.A."/>
            <person name="Spackman E."/>
            <person name="Goraichik I."/>
            <person name="Dimitrov K.M."/>
            <person name="Suarez D.L."/>
            <person name="Swayne D.E."/>
        </authorList>
    </citation>
    <scope>NUCLEOTIDE SEQUENCE [LARGE SCALE GENOMIC DNA]</scope>
    <source>
        <strain evidence="2 3">DSM 26133</strain>
    </source>
</reference>
<dbReference type="EMBL" id="FWYF01000003">
    <property type="protein sequence ID" value="SMD35894.1"/>
    <property type="molecule type" value="Genomic_DNA"/>
</dbReference>
<keyword evidence="3" id="KW-1185">Reference proteome</keyword>
<evidence type="ECO:0000256" key="1">
    <source>
        <dbReference type="SAM" id="Phobius"/>
    </source>
</evidence>